<evidence type="ECO:0000259" key="3">
    <source>
        <dbReference type="SMART" id="SM01359"/>
    </source>
</evidence>
<accession>A0A0F6A947</accession>
<dbReference type="InterPro" id="IPR041462">
    <property type="entry name" value="Bact_A2M_MG6"/>
</dbReference>
<organism evidence="5 6">
    <name type="scientific">Pseudoalteromonas luteoviolacea S4054</name>
    <dbReference type="NCBI Taxonomy" id="1129367"/>
    <lineage>
        <taxon>Bacteria</taxon>
        <taxon>Pseudomonadati</taxon>
        <taxon>Pseudomonadota</taxon>
        <taxon>Gammaproteobacteria</taxon>
        <taxon>Alteromonadales</taxon>
        <taxon>Pseudoalteromonadaceae</taxon>
        <taxon>Pseudoalteromonas</taxon>
    </lineage>
</organism>
<dbReference type="InterPro" id="IPR002890">
    <property type="entry name" value="MG2"/>
</dbReference>
<dbReference type="RefSeq" id="WP_052961015.1">
    <property type="nucleotide sequence ID" value="NZ_AUXW01000157.1"/>
</dbReference>
<dbReference type="InterPro" id="IPR041203">
    <property type="entry name" value="Bact_A2M_MG5"/>
</dbReference>
<dbReference type="Gene3D" id="2.60.40.1930">
    <property type="match status" value="1"/>
</dbReference>
<dbReference type="InterPro" id="IPR049120">
    <property type="entry name" value="A2M_bMG2"/>
</dbReference>
<dbReference type="InterPro" id="IPR051802">
    <property type="entry name" value="YfhM-like"/>
</dbReference>
<dbReference type="Pfam" id="PF17973">
    <property type="entry name" value="bMG10"/>
    <property type="match status" value="1"/>
</dbReference>
<evidence type="ECO:0000256" key="2">
    <source>
        <dbReference type="ARBA" id="ARBA00022729"/>
    </source>
</evidence>
<dbReference type="GO" id="GO:0004866">
    <property type="term" value="F:endopeptidase inhibitor activity"/>
    <property type="evidence" value="ECO:0007669"/>
    <property type="project" value="InterPro"/>
</dbReference>
<gene>
    <name evidence="5" type="ORF">N479_16920</name>
</gene>
<dbReference type="SUPFAM" id="SSF48239">
    <property type="entry name" value="Terpenoid cyclases/Protein prenyltransferases"/>
    <property type="match status" value="1"/>
</dbReference>
<dbReference type="CDD" id="cd02891">
    <property type="entry name" value="A2M_like"/>
    <property type="match status" value="1"/>
</dbReference>
<dbReference type="SMART" id="SM01359">
    <property type="entry name" value="A2M_N_2"/>
    <property type="match status" value="1"/>
</dbReference>
<dbReference type="PANTHER" id="PTHR40094:SF1">
    <property type="entry name" value="UBIQUITIN DOMAIN-CONTAINING PROTEIN"/>
    <property type="match status" value="1"/>
</dbReference>
<evidence type="ECO:0000259" key="4">
    <source>
        <dbReference type="SMART" id="SM01360"/>
    </source>
</evidence>
<sequence length="1509" mass="169705">MIARSVQTSWLLISVLWLLIGWHNNALAQSKKRQTPQVAIVGSGPLVPKSAHQAIPISYKNTAEVDIEILRLTSPHDFLQRHYLNDRIYPSSLDRLSYSYESVFADRYTLPNNTKDKIHSAKLPIPKSLPSGWYIVTLKAAGQFDELQAKHMLLTELGIQARVQKNAAHFSVNYLQNGHSVVDAKVSIYREHELIRQGKTNPQGNIDFAVTLEQNDIVIAELENKNNVPQLAILPLKEVPLDLSAYQLGGRLYQETEAFIYSNRDLVRPGDSLPINILLRDFDGRKTNIDKLTLSVKNSRQEEIIKETIQTQDAGFFSKSLKTANDWPTGRYTVGVKLDPSARSPIAEMTFQLEEFVPERMDLKIDTAQPFVIAGNKNNLTLHGKYLFGSPAAGNTFKTDISHQPIRHYPGPYQAFVVGQDFYLSGRYKSLGNKKLSDQGSAQIKIATPSATQIKSPVKTQVFVALQEAGGAAVQRTSTFTSWKNETIPGIKPLSKDVQYRSDAGFEIALLSADGQTLSNGSIKLELYYDQGNYYWMYEEGIGWQRQKQDRWRKEQQNVVDVKADIARVELPVNWGNYRLEATDLKAGNKTHYEFYAGWYRGYGQYAVKPEHLQLTLDKEAYQAGQQAKLTLTTPIDGELMVTLESDRVLWSHKVAVKKGQSHIEIPLEHTLARHDLYVTATVFGQQQNAPKRYLGVIPLPLDRSNRQVKLAVNLPNHVEPLQTVEIPVTATGLNDDSTTWVTVSMVDKGVVNLSRYKPNNPFNYFFAQRRYSGDIVDLYSRQYDPRPNPFAQSRFGSDSIENNTNRNDDLVESKTIQLMSMPVQMQDGKAVVKLALPDYNGEAQLIVTAFNDNQVGQLVHDQIIRMPLVTELAVPRFLIPGDNSSVTLDVHNLSGNTQTLDIRLSANNHIALTGQTEHSVTLDHAAHWSYTIPLQTTEHTREGSTILTLHAKGENVDVERSWRVPVKHIEPWVTQAKNSQLSPQQSILFDESSWDGLKRVKGKEGKLLISHTPILNIDQFATGLHAYPYGCAEQTTSKAWPFILQNPKLEQFQQRALKNEAKLTSNKAYISTAISRLKTMQKTSGGFGTWGSYSKESPWLTVYITDFLTKADDKYPGLVPTDMLQEAQYRVLRYARGDFVNALTYSSESAVAATSYAAYVSSQLGKVSYSDLEALQITSYPSQLSLVQFAAALAKTGAIAQASALLNQFDTQSRVSAYIYDYGSQVRDKAMTVIALNEMAKLQGLKSKAQRLANALAEDLPSLAINKQWLSTQEQAALLRSAVALDKQNQQPLTVMIDGKEITSQGRLEYPLLPDLALVNPSDATLYVQQLHTGYLAVNPVVSNQIDPFNTIKIKHLLRRWYTLSGQPLDQQVSLKVGDRVLVVLNVETKERIHDAMIVDKIPAGFVLENPELLQDLDIKQLLPEGVVLSHVEHQEYRNDRYVAVTDLKPRDYSHRYNSDNSRQQFAYLLRAEVPGTYANPPSFIESMYRPQKHVLYKQFPSKITIER</sequence>
<dbReference type="InterPro" id="IPR001599">
    <property type="entry name" value="Macroglobln_a2"/>
</dbReference>
<evidence type="ECO:0008006" key="7">
    <source>
        <dbReference type="Google" id="ProtNLM"/>
    </source>
</evidence>
<dbReference type="InterPro" id="IPR041246">
    <property type="entry name" value="Bact_MG10"/>
</dbReference>
<proteinExistence type="inferred from homology"/>
<dbReference type="Pfam" id="PF17972">
    <property type="entry name" value="bMG5"/>
    <property type="match status" value="1"/>
</dbReference>
<comment type="caution">
    <text evidence="5">The sequence shown here is derived from an EMBL/GenBank/DDBJ whole genome shotgun (WGS) entry which is preliminary data.</text>
</comment>
<dbReference type="Pfam" id="PF01835">
    <property type="entry name" value="MG2"/>
    <property type="match status" value="1"/>
</dbReference>
<keyword evidence="2" id="KW-0732">Signal</keyword>
<dbReference type="PATRIC" id="fig|1129367.4.peg.3363"/>
<dbReference type="InterPro" id="IPR011625">
    <property type="entry name" value="A2M_N_BRD"/>
</dbReference>
<feature type="domain" description="Alpha-2-macroglobulin" evidence="4">
    <location>
        <begin position="818"/>
        <end position="905"/>
    </location>
</feature>
<evidence type="ECO:0000256" key="1">
    <source>
        <dbReference type="ARBA" id="ARBA00010556"/>
    </source>
</evidence>
<protein>
    <recommendedName>
        <fullName evidence="7">Alpha-2-macroglobulin domain-containing protein</fullName>
    </recommendedName>
</protein>
<dbReference type="Proteomes" id="UP000033434">
    <property type="component" value="Unassembled WGS sequence"/>
</dbReference>
<dbReference type="InterPro" id="IPR021868">
    <property type="entry name" value="Alpha_2_Macroglob_MG3"/>
</dbReference>
<dbReference type="Pfam" id="PF17962">
    <property type="entry name" value="bMG6"/>
    <property type="match status" value="1"/>
</dbReference>
<comment type="similarity">
    <text evidence="1">Belongs to the protease inhibitor I39 (alpha-2-macroglobulin) family. Bacterial alpha-2-macroglobulin subfamily.</text>
</comment>
<dbReference type="Pfam" id="PF11974">
    <property type="entry name" value="bMG3"/>
    <property type="match status" value="1"/>
</dbReference>
<evidence type="ECO:0000313" key="6">
    <source>
        <dbReference type="Proteomes" id="UP000033434"/>
    </source>
</evidence>
<dbReference type="Pfam" id="PF00207">
    <property type="entry name" value="A2M"/>
    <property type="match status" value="1"/>
</dbReference>
<dbReference type="PANTHER" id="PTHR40094">
    <property type="entry name" value="ALPHA-2-MACROGLOBULIN HOMOLOG"/>
    <property type="match status" value="1"/>
</dbReference>
<feature type="domain" description="Alpha-2-macroglobulin bait region" evidence="3">
    <location>
        <begin position="613"/>
        <end position="754"/>
    </location>
</feature>
<name>A0A0F6A947_9GAMM</name>
<dbReference type="Gene3D" id="1.50.10.20">
    <property type="match status" value="1"/>
</dbReference>
<dbReference type="Pfam" id="PF21142">
    <property type="entry name" value="A2M_bMG2"/>
    <property type="match status" value="1"/>
</dbReference>
<evidence type="ECO:0000313" key="5">
    <source>
        <dbReference type="EMBL" id="KKE82737.1"/>
    </source>
</evidence>
<dbReference type="SMART" id="SM01360">
    <property type="entry name" value="A2M"/>
    <property type="match status" value="1"/>
</dbReference>
<dbReference type="InterPro" id="IPR008930">
    <property type="entry name" value="Terpenoid_cyclase/PrenylTrfase"/>
</dbReference>
<dbReference type="EMBL" id="AUXW01000157">
    <property type="protein sequence ID" value="KKE82737.1"/>
    <property type="molecule type" value="Genomic_DNA"/>
</dbReference>
<dbReference type="Pfam" id="PF07703">
    <property type="entry name" value="A2M_BRD"/>
    <property type="match status" value="1"/>
</dbReference>
<reference evidence="5 6" key="1">
    <citation type="journal article" date="2015" name="BMC Genomics">
        <title>Genome mining reveals unlocked bioactive potential of marine Gram-negative bacteria.</title>
        <authorList>
            <person name="Machado H."/>
            <person name="Sonnenschein E.C."/>
            <person name="Melchiorsen J."/>
            <person name="Gram L."/>
        </authorList>
    </citation>
    <scope>NUCLEOTIDE SEQUENCE [LARGE SCALE GENOMIC DNA]</scope>
    <source>
        <strain evidence="5 6">S4054</strain>
    </source>
</reference>